<evidence type="ECO:0000259" key="1">
    <source>
        <dbReference type="Pfam" id="PF01261"/>
    </source>
</evidence>
<dbReference type="GO" id="GO:0016853">
    <property type="term" value="F:isomerase activity"/>
    <property type="evidence" value="ECO:0007669"/>
    <property type="project" value="UniProtKB-KW"/>
</dbReference>
<dbReference type="InterPro" id="IPR036237">
    <property type="entry name" value="Xyl_isomerase-like_sf"/>
</dbReference>
<evidence type="ECO:0000313" key="2">
    <source>
        <dbReference type="EMBL" id="ARJ68447.1"/>
    </source>
</evidence>
<accession>A0A1W6CU88</accession>
<proteinExistence type="predicted"/>
<sequence>MHQIVVGAALALDGIRQHRDWLFEAQRDIELQDFFTAEVLNGDWRPHAAEIRAALDGHGGRLGIHGPFWGFSTASRDPDIRALVARRMEQGLDVCAALGATQMVIHSPYTTWDHRNMDMPPQPYRGMITHFAHDTLGAAVRRAEAEGVTLVMENIEDMIPADRRALVDSFGSDAIRLSVDTGHAHFAHVTHGAPAVDYFIADAGAQLHHVHLQDVDGYADRHWSVGQGTICWDAVFRAIAACGPQVRAVLELRDKALIPASMRFITERGLAR</sequence>
<dbReference type="Gene3D" id="3.20.20.150">
    <property type="entry name" value="Divalent-metal-dependent TIM barrel enzymes"/>
    <property type="match status" value="1"/>
</dbReference>
<dbReference type="STRING" id="1945662.B0A89_01065"/>
<keyword evidence="3" id="KW-1185">Reference proteome</keyword>
<dbReference type="RefSeq" id="WP_085376556.1">
    <property type="nucleotide sequence ID" value="NZ_CP020612.1"/>
</dbReference>
<reference evidence="2 3" key="1">
    <citation type="submission" date="2017-03" db="EMBL/GenBank/DDBJ databases">
        <title>Genome sequence of Paracoccus contaminans isolated from a water microcosm.</title>
        <authorList>
            <person name="Aurass P."/>
            <person name="Karste S."/>
            <person name="Trost E."/>
            <person name="Glaeser S.P."/>
            <person name="Kaempfer P."/>
            <person name="Flieger A."/>
        </authorList>
    </citation>
    <scope>NUCLEOTIDE SEQUENCE [LARGE SCALE GENOMIC DNA]</scope>
    <source>
        <strain evidence="3">RKI 16-01929T\LMG 29738T\CCM 8701T\CIP 111112T</strain>
    </source>
</reference>
<dbReference type="SUPFAM" id="SSF51658">
    <property type="entry name" value="Xylose isomerase-like"/>
    <property type="match status" value="1"/>
</dbReference>
<dbReference type="KEGG" id="pcon:B0A89_01065"/>
<gene>
    <name evidence="2" type="ORF">B0A89_01065</name>
</gene>
<dbReference type="Proteomes" id="UP000193017">
    <property type="component" value="Chromosome"/>
</dbReference>
<dbReference type="EMBL" id="CP020612">
    <property type="protein sequence ID" value="ARJ68447.1"/>
    <property type="molecule type" value="Genomic_DNA"/>
</dbReference>
<organism evidence="2 3">
    <name type="scientific">Paracoccus contaminans</name>
    <dbReference type="NCBI Taxonomy" id="1945662"/>
    <lineage>
        <taxon>Bacteria</taxon>
        <taxon>Pseudomonadati</taxon>
        <taxon>Pseudomonadota</taxon>
        <taxon>Alphaproteobacteria</taxon>
        <taxon>Rhodobacterales</taxon>
        <taxon>Paracoccaceae</taxon>
        <taxon>Paracoccus</taxon>
    </lineage>
</organism>
<dbReference type="InterPro" id="IPR013022">
    <property type="entry name" value="Xyl_isomerase-like_TIM-brl"/>
</dbReference>
<dbReference type="PANTHER" id="PTHR12110:SF53">
    <property type="entry name" value="BLR5974 PROTEIN"/>
    <property type="match status" value="1"/>
</dbReference>
<evidence type="ECO:0000313" key="3">
    <source>
        <dbReference type="Proteomes" id="UP000193017"/>
    </source>
</evidence>
<dbReference type="OrthoDB" id="7245925at2"/>
<keyword evidence="2" id="KW-0413">Isomerase</keyword>
<dbReference type="InterPro" id="IPR050312">
    <property type="entry name" value="IolE/XylAMocC-like"/>
</dbReference>
<protein>
    <submittedName>
        <fullName evidence="2">Sugar phosphate isomerase</fullName>
    </submittedName>
</protein>
<dbReference type="AlphaFoldDB" id="A0A1W6CU88"/>
<name>A0A1W6CU88_9RHOB</name>
<dbReference type="PANTHER" id="PTHR12110">
    <property type="entry name" value="HYDROXYPYRUVATE ISOMERASE"/>
    <property type="match status" value="1"/>
</dbReference>
<dbReference type="Pfam" id="PF01261">
    <property type="entry name" value="AP_endonuc_2"/>
    <property type="match status" value="1"/>
</dbReference>
<feature type="domain" description="Xylose isomerase-like TIM barrel" evidence="1">
    <location>
        <begin position="42"/>
        <end position="266"/>
    </location>
</feature>